<evidence type="ECO:0000313" key="4">
    <source>
        <dbReference type="Proteomes" id="UP001431429"/>
    </source>
</evidence>
<gene>
    <name evidence="3" type="ORF">NBG84_13220</name>
</gene>
<keyword evidence="1 3" id="KW-0378">Hydrolase</keyword>
<dbReference type="Gene3D" id="1.10.3020.10">
    <property type="entry name" value="alpha-amino acid ester hydrolase ( Helical cap domain)"/>
    <property type="match status" value="1"/>
</dbReference>
<dbReference type="RefSeq" id="WP_250919581.1">
    <property type="nucleotide sequence ID" value="NZ_JAMQAW010000010.1"/>
</dbReference>
<dbReference type="Pfam" id="PF08530">
    <property type="entry name" value="PepX_C"/>
    <property type="match status" value="1"/>
</dbReference>
<dbReference type="InterPro" id="IPR000383">
    <property type="entry name" value="Xaa-Pro-like_dom"/>
</dbReference>
<sequence length="562" mass="61683">MTVPFLRIGPSPLHEGAEQHMVPMRDGTRLATDIYLPTAPRKHAAVVSRMPYDKASAYMAVHKLAPLYLERGYVFIAQDVRGKFRSEGDTVPFVHEVEDTFDTLDWIARQPWSNGAVAMVGDSYHGYTQWAGAASAHPALRAIVPRVTSLEISDLSGLTGTGTDHALGLYHANYFAHMWVDHNLYAYEVDWSLRPLRDLFEDAFAAIGHRSAAVDSVISGRPLTDPFRAQHPFTAPPVPVLHRVGWFDNLIDASMRDHTAQLADPRWRDHTYLDADACDHHTYHLDQAPVPPEQDHGVHESVLDAVLPRYLGRTLDFLDAFVSGRGDRAGFPRAIWYQGHDGERTAASWPPPATRELRLHPAGAAQATASADGGALTESAERGTTAVRWTHDPLNPVPSSVRDPWVHLQEYPQEQSVHDRPDVVTFTGAPVEAPLDLVGAVTALVDIETTAAAGHLFVKLHDVAPDGTAHMIVRGQRGITGHGPQRAPVDLGHTGYRLRPGHRLRLQICGSDFPLYAPHPGTDGDLWQATEFSPAEQTLRIGGDRTHLTLTVSDGSAQLHSA</sequence>
<evidence type="ECO:0000259" key="2">
    <source>
        <dbReference type="SMART" id="SM00939"/>
    </source>
</evidence>
<dbReference type="Proteomes" id="UP001431429">
    <property type="component" value="Unassembled WGS sequence"/>
</dbReference>
<accession>A0ABT0UNQ6</accession>
<name>A0ABT0UNQ6_9ACTN</name>
<feature type="domain" description="Xaa-Pro dipeptidyl-peptidase C-terminal" evidence="2">
    <location>
        <begin position="315"/>
        <end position="560"/>
    </location>
</feature>
<dbReference type="InterPro" id="IPR013736">
    <property type="entry name" value="Xaa-Pro_dipept_C"/>
</dbReference>
<dbReference type="PANTHER" id="PTHR43056">
    <property type="entry name" value="PEPTIDASE S9 PROLYL OLIGOPEPTIDASE"/>
    <property type="match status" value="1"/>
</dbReference>
<dbReference type="SMART" id="SM00939">
    <property type="entry name" value="PepX_C"/>
    <property type="match status" value="1"/>
</dbReference>
<dbReference type="InterPro" id="IPR029058">
    <property type="entry name" value="AB_hydrolase_fold"/>
</dbReference>
<organism evidence="3 4">
    <name type="scientific">Streptomyces albipurpureus</name>
    <dbReference type="NCBI Taxonomy" id="2897419"/>
    <lineage>
        <taxon>Bacteria</taxon>
        <taxon>Bacillati</taxon>
        <taxon>Actinomycetota</taxon>
        <taxon>Actinomycetes</taxon>
        <taxon>Kitasatosporales</taxon>
        <taxon>Streptomycetaceae</taxon>
        <taxon>Streptomyces</taxon>
    </lineage>
</organism>
<dbReference type="Gene3D" id="2.60.120.260">
    <property type="entry name" value="Galactose-binding domain-like"/>
    <property type="match status" value="1"/>
</dbReference>
<dbReference type="EMBL" id="JAMQAW010000010">
    <property type="protein sequence ID" value="MCM2389245.1"/>
    <property type="molecule type" value="Genomic_DNA"/>
</dbReference>
<dbReference type="InterPro" id="IPR005674">
    <property type="entry name" value="CocE/Ser_esterase"/>
</dbReference>
<proteinExistence type="predicted"/>
<dbReference type="SUPFAM" id="SSF49785">
    <property type="entry name" value="Galactose-binding domain-like"/>
    <property type="match status" value="1"/>
</dbReference>
<dbReference type="GO" id="GO:0016787">
    <property type="term" value="F:hydrolase activity"/>
    <property type="evidence" value="ECO:0007669"/>
    <property type="project" value="UniProtKB-KW"/>
</dbReference>
<comment type="caution">
    <text evidence="3">The sequence shown here is derived from an EMBL/GenBank/DDBJ whole genome shotgun (WGS) entry which is preliminary data.</text>
</comment>
<keyword evidence="4" id="KW-1185">Reference proteome</keyword>
<dbReference type="PANTHER" id="PTHR43056:SF10">
    <property type="entry name" value="COCE_NOND FAMILY, PUTATIVE (AFU_ORTHOLOGUE AFUA_7G00600)-RELATED"/>
    <property type="match status" value="1"/>
</dbReference>
<evidence type="ECO:0000313" key="3">
    <source>
        <dbReference type="EMBL" id="MCM2389245.1"/>
    </source>
</evidence>
<reference evidence="3" key="1">
    <citation type="submission" date="2022-06" db="EMBL/GenBank/DDBJ databases">
        <title>Genome public.</title>
        <authorList>
            <person name="Sun Q."/>
        </authorList>
    </citation>
    <scope>NUCLEOTIDE SEQUENCE</scope>
    <source>
        <strain evidence="3">CWNU-1</strain>
    </source>
</reference>
<dbReference type="NCBIfam" id="TIGR00976">
    <property type="entry name" value="CocE_NonD"/>
    <property type="match status" value="1"/>
</dbReference>
<dbReference type="InterPro" id="IPR008979">
    <property type="entry name" value="Galactose-bd-like_sf"/>
</dbReference>
<dbReference type="InterPro" id="IPR050585">
    <property type="entry name" value="Xaa-Pro_dipeptidyl-ppase/CocE"/>
</dbReference>
<protein>
    <submittedName>
        <fullName evidence="3">CocE/NonD family hydrolase</fullName>
    </submittedName>
</protein>
<evidence type="ECO:0000256" key="1">
    <source>
        <dbReference type="ARBA" id="ARBA00022801"/>
    </source>
</evidence>
<dbReference type="Pfam" id="PF02129">
    <property type="entry name" value="Peptidase_S15"/>
    <property type="match status" value="1"/>
</dbReference>
<dbReference type="SUPFAM" id="SSF53474">
    <property type="entry name" value="alpha/beta-Hydrolases"/>
    <property type="match status" value="1"/>
</dbReference>
<dbReference type="Gene3D" id="3.40.50.1820">
    <property type="entry name" value="alpha/beta hydrolase"/>
    <property type="match status" value="1"/>
</dbReference>